<name>A0A9D1VQE9_9BACT</name>
<reference evidence="2" key="1">
    <citation type="journal article" date="2021" name="PeerJ">
        <title>Extensive microbial diversity within the chicken gut microbiome revealed by metagenomics and culture.</title>
        <authorList>
            <person name="Gilroy R."/>
            <person name="Ravi A."/>
            <person name="Getino M."/>
            <person name="Pursley I."/>
            <person name="Horton D.L."/>
            <person name="Alikhan N.F."/>
            <person name="Baker D."/>
            <person name="Gharbi K."/>
            <person name="Hall N."/>
            <person name="Watson M."/>
            <person name="Adriaenssens E.M."/>
            <person name="Foster-Nyarko E."/>
            <person name="Jarju S."/>
            <person name="Secka A."/>
            <person name="Antonio M."/>
            <person name="Oren A."/>
            <person name="Chaudhuri R.R."/>
            <person name="La Ragione R."/>
            <person name="Hildebrand F."/>
            <person name="Pallen M.J."/>
        </authorList>
    </citation>
    <scope>NUCLEOTIDE SEQUENCE</scope>
    <source>
        <strain evidence="2">ChiHjej12B11-16260</strain>
    </source>
</reference>
<comment type="caution">
    <text evidence="2">The sequence shown here is derived from an EMBL/GenBank/DDBJ whole genome shotgun (WGS) entry which is preliminary data.</text>
</comment>
<evidence type="ECO:0000313" key="2">
    <source>
        <dbReference type="EMBL" id="HIX45065.1"/>
    </source>
</evidence>
<feature type="signal peptide" evidence="1">
    <location>
        <begin position="1"/>
        <end position="21"/>
    </location>
</feature>
<sequence>MKKITLLAAAAVAMLGGNAYAQAEFDFSNGGSYHLIYLDEETLAANVSASDIVSDCRPDETTRFLYVWDNTYVGVPSTGPNSNGVPGAFINLEVGTVGWSGMGIVNNNGAHFDAIDDTYRFHIALKTMDADSHVIIVGDEDANQVAKFTIGSAPFNDNGTIYEVLQDISRDGEWNAIDVPVADLKAYSKSGMVGYPNPDFTGNIFSMLSGARTGANIALDAIFFYKPGTNGVEGVKGDNVKIFSTGRTIQVLGGEGIEVYDITGKLVKESKGTIVGTENLAAGIYVAKSGNVVTKVIVR</sequence>
<keyword evidence="1" id="KW-0732">Signal</keyword>
<organism evidence="2 3">
    <name type="scientific">Candidatus Barnesiella excrementipullorum</name>
    <dbReference type="NCBI Taxonomy" id="2838479"/>
    <lineage>
        <taxon>Bacteria</taxon>
        <taxon>Pseudomonadati</taxon>
        <taxon>Bacteroidota</taxon>
        <taxon>Bacteroidia</taxon>
        <taxon>Bacteroidales</taxon>
        <taxon>Barnesiellaceae</taxon>
        <taxon>Barnesiella</taxon>
    </lineage>
</organism>
<dbReference type="AlphaFoldDB" id="A0A9D1VQE9"/>
<feature type="chain" id="PRO_5039027574" evidence="1">
    <location>
        <begin position="22"/>
        <end position="299"/>
    </location>
</feature>
<evidence type="ECO:0000313" key="3">
    <source>
        <dbReference type="Proteomes" id="UP000824246"/>
    </source>
</evidence>
<protein>
    <submittedName>
        <fullName evidence="2">T9SS type A sorting domain-containing protein</fullName>
    </submittedName>
</protein>
<dbReference type="Proteomes" id="UP000824246">
    <property type="component" value="Unassembled WGS sequence"/>
</dbReference>
<evidence type="ECO:0000256" key="1">
    <source>
        <dbReference type="SAM" id="SignalP"/>
    </source>
</evidence>
<dbReference type="EMBL" id="DXFB01000063">
    <property type="protein sequence ID" value="HIX45065.1"/>
    <property type="molecule type" value="Genomic_DNA"/>
</dbReference>
<gene>
    <name evidence="2" type="ORF">H9982_02465</name>
</gene>
<proteinExistence type="predicted"/>
<accession>A0A9D1VQE9</accession>
<reference evidence="2" key="2">
    <citation type="submission" date="2021-04" db="EMBL/GenBank/DDBJ databases">
        <authorList>
            <person name="Gilroy R."/>
        </authorList>
    </citation>
    <scope>NUCLEOTIDE SEQUENCE</scope>
    <source>
        <strain evidence="2">ChiHjej12B11-16260</strain>
    </source>
</reference>